<protein>
    <submittedName>
        <fullName evidence="2">Putative antitoxin of toxin-antitoxin system, YdaS/YdaT</fullName>
    </submittedName>
</protein>
<keyword evidence="3" id="KW-1185">Reference proteome</keyword>
<evidence type="ECO:0000313" key="2">
    <source>
        <dbReference type="EMBL" id="SIR77696.1"/>
    </source>
</evidence>
<dbReference type="AlphaFoldDB" id="A0A1N7DPB0"/>
<dbReference type="RefSeq" id="WP_076554511.1">
    <property type="nucleotide sequence ID" value="NZ_FTNU01000002.1"/>
</dbReference>
<dbReference type="InterPro" id="IPR001387">
    <property type="entry name" value="Cro/C1-type_HTH"/>
</dbReference>
<sequence length="75" mass="8268">MAKPLHSAEIIQKLINEFGTQIKLGKAIGISQSTIAGWLRLEHGISELTALKIEKITNGKFRAVDLCPRLAELDK</sequence>
<dbReference type="SUPFAM" id="SSF47413">
    <property type="entry name" value="lambda repressor-like DNA-binding domains"/>
    <property type="match status" value="1"/>
</dbReference>
<reference evidence="3" key="1">
    <citation type="submission" date="2017-01" db="EMBL/GenBank/DDBJ databases">
        <authorList>
            <person name="Varghese N."/>
            <person name="Submissions S."/>
        </authorList>
    </citation>
    <scope>NUCLEOTIDE SEQUENCE [LARGE SCALE GENOMIC DNA]</scope>
    <source>
        <strain evidence="3">DSM 21768</strain>
    </source>
</reference>
<organism evidence="2 3">
    <name type="scientific">Moraxella cuniculi DSM 21768</name>
    <dbReference type="NCBI Taxonomy" id="1122245"/>
    <lineage>
        <taxon>Bacteria</taxon>
        <taxon>Pseudomonadati</taxon>
        <taxon>Pseudomonadota</taxon>
        <taxon>Gammaproteobacteria</taxon>
        <taxon>Moraxellales</taxon>
        <taxon>Moraxellaceae</taxon>
        <taxon>Moraxella</taxon>
    </lineage>
</organism>
<evidence type="ECO:0000313" key="3">
    <source>
        <dbReference type="Proteomes" id="UP000187495"/>
    </source>
</evidence>
<dbReference type="Pfam" id="PF15943">
    <property type="entry name" value="YdaS_toxin"/>
    <property type="match status" value="1"/>
</dbReference>
<dbReference type="Gene3D" id="1.10.260.40">
    <property type="entry name" value="lambda repressor-like DNA-binding domains"/>
    <property type="match status" value="1"/>
</dbReference>
<dbReference type="PROSITE" id="PS50943">
    <property type="entry name" value="HTH_CROC1"/>
    <property type="match status" value="1"/>
</dbReference>
<gene>
    <name evidence="2" type="ORF">SAMN02745664_10210</name>
</gene>
<dbReference type="STRING" id="34061.B0189_05775"/>
<dbReference type="GO" id="GO:0003677">
    <property type="term" value="F:DNA binding"/>
    <property type="evidence" value="ECO:0007669"/>
    <property type="project" value="InterPro"/>
</dbReference>
<evidence type="ECO:0000259" key="1">
    <source>
        <dbReference type="PROSITE" id="PS50943"/>
    </source>
</evidence>
<accession>A0A1N7DPB0</accession>
<dbReference type="CDD" id="cd00093">
    <property type="entry name" value="HTH_XRE"/>
    <property type="match status" value="1"/>
</dbReference>
<dbReference type="InterPro" id="IPR031856">
    <property type="entry name" value="YdaS_toxin-like"/>
</dbReference>
<feature type="domain" description="HTH cro/C1-type" evidence="1">
    <location>
        <begin position="11"/>
        <end position="66"/>
    </location>
</feature>
<proteinExistence type="predicted"/>
<dbReference type="EMBL" id="FTNU01000002">
    <property type="protein sequence ID" value="SIR77696.1"/>
    <property type="molecule type" value="Genomic_DNA"/>
</dbReference>
<dbReference type="InterPro" id="IPR010982">
    <property type="entry name" value="Lambda_DNA-bd_dom_sf"/>
</dbReference>
<dbReference type="Proteomes" id="UP000187495">
    <property type="component" value="Unassembled WGS sequence"/>
</dbReference>
<name>A0A1N7DPB0_9GAMM</name>